<evidence type="ECO:0000313" key="1">
    <source>
        <dbReference type="EMBL" id="GJS52566.1"/>
    </source>
</evidence>
<reference evidence="1" key="2">
    <citation type="submission" date="2022-01" db="EMBL/GenBank/DDBJ databases">
        <authorList>
            <person name="Yamashiro T."/>
            <person name="Shiraishi A."/>
            <person name="Satake H."/>
            <person name="Nakayama K."/>
        </authorList>
    </citation>
    <scope>NUCLEOTIDE SEQUENCE</scope>
</reference>
<name>A0ABQ4WI76_9ASTR</name>
<sequence length="264" mass="29952">MLKGLIWRKKDCEADDVTGHCLSYFPDSFTSLESLDISSLSFEVSFSPLERLVAHAPNLRKLRLLTLSDPYSDATHFGGVIDSYLEPMLKRTRKGHQKNRATPLKSLWNDAQLKALIDQGVVDALAERDTDRSRNGDEERVSSYSLRLKIESIFHINNCTVACQIKFAICTLQGNALTWWNSHVKTVTHEVAYAIPWLIGIEIVDDRSKSDEIEKYVSGLPDMIHRSVMTLKPKTMQDAIEFATELIDKKISTIANVKLENKRD</sequence>
<dbReference type="InterPro" id="IPR032675">
    <property type="entry name" value="LRR_dom_sf"/>
</dbReference>
<comment type="caution">
    <text evidence="1">The sequence shown here is derived from an EMBL/GenBank/DDBJ whole genome shotgun (WGS) entry which is preliminary data.</text>
</comment>
<dbReference type="GO" id="GO:0003964">
    <property type="term" value="F:RNA-directed DNA polymerase activity"/>
    <property type="evidence" value="ECO:0007669"/>
    <property type="project" value="UniProtKB-KW"/>
</dbReference>
<protein>
    <submittedName>
        <fullName evidence="1">Reverse transcriptase domain-containing protein</fullName>
    </submittedName>
</protein>
<dbReference type="Gene3D" id="3.80.10.10">
    <property type="entry name" value="Ribonuclease Inhibitor"/>
    <property type="match status" value="1"/>
</dbReference>
<keyword evidence="2" id="KW-1185">Reference proteome</keyword>
<dbReference type="EMBL" id="BQNB010008664">
    <property type="protein sequence ID" value="GJS52566.1"/>
    <property type="molecule type" value="Genomic_DNA"/>
</dbReference>
<reference evidence="1" key="1">
    <citation type="journal article" date="2022" name="Int. J. Mol. Sci.">
        <title>Draft Genome of Tanacetum Coccineum: Genomic Comparison of Closely Related Tanacetum-Family Plants.</title>
        <authorList>
            <person name="Yamashiro T."/>
            <person name="Shiraishi A."/>
            <person name="Nakayama K."/>
            <person name="Satake H."/>
        </authorList>
    </citation>
    <scope>NUCLEOTIDE SEQUENCE</scope>
</reference>
<keyword evidence="1" id="KW-0808">Transferase</keyword>
<organism evidence="1 2">
    <name type="scientific">Tanacetum coccineum</name>
    <dbReference type="NCBI Taxonomy" id="301880"/>
    <lineage>
        <taxon>Eukaryota</taxon>
        <taxon>Viridiplantae</taxon>
        <taxon>Streptophyta</taxon>
        <taxon>Embryophyta</taxon>
        <taxon>Tracheophyta</taxon>
        <taxon>Spermatophyta</taxon>
        <taxon>Magnoliopsida</taxon>
        <taxon>eudicotyledons</taxon>
        <taxon>Gunneridae</taxon>
        <taxon>Pentapetalae</taxon>
        <taxon>asterids</taxon>
        <taxon>campanulids</taxon>
        <taxon>Asterales</taxon>
        <taxon>Asteraceae</taxon>
        <taxon>Asteroideae</taxon>
        <taxon>Anthemideae</taxon>
        <taxon>Anthemidinae</taxon>
        <taxon>Tanacetum</taxon>
    </lineage>
</organism>
<dbReference type="Proteomes" id="UP001151760">
    <property type="component" value="Unassembled WGS sequence"/>
</dbReference>
<gene>
    <name evidence="1" type="ORF">Tco_0625928</name>
</gene>
<accession>A0ABQ4WI76</accession>
<proteinExistence type="predicted"/>
<keyword evidence="1" id="KW-0695">RNA-directed DNA polymerase</keyword>
<evidence type="ECO:0000313" key="2">
    <source>
        <dbReference type="Proteomes" id="UP001151760"/>
    </source>
</evidence>
<keyword evidence="1" id="KW-0548">Nucleotidyltransferase</keyword>